<proteinExistence type="predicted"/>
<evidence type="ECO:0000313" key="1">
    <source>
        <dbReference type="EMBL" id="KAK5981463.1"/>
    </source>
</evidence>
<comment type="caution">
    <text evidence="1">The sequence shown here is derived from an EMBL/GenBank/DDBJ whole genome shotgun (WGS) entry which is preliminary data.</text>
</comment>
<accession>A0AAN8G5R7</accession>
<sequence length="67" mass="7980">MQLFDLTENFFEEHLEKVRTTLAELPEEQFDILHENNFKKLDNETVERAASIQRLGIRTDAFSYFSL</sequence>
<reference evidence="1 2" key="1">
    <citation type="submission" date="2019-10" db="EMBL/GenBank/DDBJ databases">
        <title>Assembly and Annotation for the nematode Trichostrongylus colubriformis.</title>
        <authorList>
            <person name="Martin J."/>
        </authorList>
    </citation>
    <scope>NUCLEOTIDE SEQUENCE [LARGE SCALE GENOMIC DNA]</scope>
    <source>
        <strain evidence="1">G859</strain>
        <tissue evidence="1">Whole worm</tissue>
    </source>
</reference>
<organism evidence="1 2">
    <name type="scientific">Trichostrongylus colubriformis</name>
    <name type="common">Black scour worm</name>
    <dbReference type="NCBI Taxonomy" id="6319"/>
    <lineage>
        <taxon>Eukaryota</taxon>
        <taxon>Metazoa</taxon>
        <taxon>Ecdysozoa</taxon>
        <taxon>Nematoda</taxon>
        <taxon>Chromadorea</taxon>
        <taxon>Rhabditida</taxon>
        <taxon>Rhabditina</taxon>
        <taxon>Rhabditomorpha</taxon>
        <taxon>Strongyloidea</taxon>
        <taxon>Trichostrongylidae</taxon>
        <taxon>Trichostrongylus</taxon>
    </lineage>
</organism>
<dbReference type="EMBL" id="WIXE01006243">
    <property type="protein sequence ID" value="KAK5981463.1"/>
    <property type="molecule type" value="Genomic_DNA"/>
</dbReference>
<keyword evidence="2" id="KW-1185">Reference proteome</keyword>
<protein>
    <submittedName>
        <fullName evidence="1">Uncharacterized protein</fullName>
    </submittedName>
</protein>
<gene>
    <name evidence="1" type="ORF">GCK32_011217</name>
</gene>
<name>A0AAN8G5R7_TRICO</name>
<dbReference type="AlphaFoldDB" id="A0AAN8G5R7"/>
<evidence type="ECO:0000313" key="2">
    <source>
        <dbReference type="Proteomes" id="UP001331761"/>
    </source>
</evidence>
<dbReference type="Proteomes" id="UP001331761">
    <property type="component" value="Unassembled WGS sequence"/>
</dbReference>